<dbReference type="SUPFAM" id="SSF53383">
    <property type="entry name" value="PLP-dependent transferases"/>
    <property type="match status" value="1"/>
</dbReference>
<feature type="domain" description="Aminotransferase class I/classII large" evidence="8">
    <location>
        <begin position="151"/>
        <end position="496"/>
    </location>
</feature>
<dbReference type="Gene3D" id="3.40.640.10">
    <property type="entry name" value="Type I PLP-dependent aspartate aminotransferase-like (Major domain)"/>
    <property type="match status" value="1"/>
</dbReference>
<dbReference type="PANTHER" id="PTHR13693">
    <property type="entry name" value="CLASS II AMINOTRANSFERASE/8-AMINO-7-OXONONANOATE SYNTHASE"/>
    <property type="match status" value="1"/>
</dbReference>
<evidence type="ECO:0000256" key="3">
    <source>
        <dbReference type="ARBA" id="ARBA00022679"/>
    </source>
</evidence>
<dbReference type="GO" id="GO:0006783">
    <property type="term" value="P:heme biosynthetic process"/>
    <property type="evidence" value="ECO:0000318"/>
    <property type="project" value="GO_Central"/>
</dbReference>
<evidence type="ECO:0000256" key="5">
    <source>
        <dbReference type="ARBA" id="ARBA00023315"/>
    </source>
</evidence>
<dbReference type="UniPathway" id="UPA00251">
    <property type="reaction ID" value="UER00375"/>
</dbReference>
<comment type="pathway">
    <text evidence="6">Porphyrin-containing compound metabolism; protoporphyrin-IX biosynthesis; 5-aminolevulinate from glycine: step 1/1.</text>
</comment>
<comment type="cofactor">
    <cofactor evidence="1 6">
        <name>pyridoxal 5'-phosphate</name>
        <dbReference type="ChEBI" id="CHEBI:597326"/>
    </cofactor>
</comment>
<dbReference type="InterPro" id="IPR010961">
    <property type="entry name" value="4pyrrol_synth_NH2levulA_synth"/>
</dbReference>
<evidence type="ECO:0000256" key="6">
    <source>
        <dbReference type="RuleBase" id="RU910713"/>
    </source>
</evidence>
<dbReference type="Pfam" id="PF00155">
    <property type="entry name" value="Aminotran_1_2"/>
    <property type="match status" value="1"/>
</dbReference>
<dbReference type="InterPro" id="IPR015422">
    <property type="entry name" value="PyrdxlP-dep_Trfase_small"/>
</dbReference>
<dbReference type="GO" id="GO:0030170">
    <property type="term" value="F:pyridoxal phosphate binding"/>
    <property type="evidence" value="ECO:0007669"/>
    <property type="project" value="UniProtKB-UniRule"/>
</dbReference>
<feature type="compositionally biased region" description="Polar residues" evidence="7">
    <location>
        <begin position="79"/>
        <end position="90"/>
    </location>
</feature>
<keyword evidence="5 6" id="KW-0012">Acyltransferase</keyword>
<dbReference type="CDD" id="cd06454">
    <property type="entry name" value="KBL_like"/>
    <property type="match status" value="1"/>
</dbReference>
<keyword evidence="10" id="KW-1185">Reference proteome</keyword>
<dbReference type="GeneID" id="6753063"/>
<dbReference type="PANTHER" id="PTHR13693:SF102">
    <property type="entry name" value="2-AMINO-3-KETOBUTYRATE COENZYME A LIGASE, MITOCHONDRIAL"/>
    <property type="match status" value="1"/>
</dbReference>
<evidence type="ECO:0000256" key="1">
    <source>
        <dbReference type="ARBA" id="ARBA00001933"/>
    </source>
</evidence>
<dbReference type="PhylomeDB" id="B3RUI1"/>
<name>B3RUI1_TRIAD</name>
<dbReference type="GO" id="GO:0003870">
    <property type="term" value="F:5-aminolevulinate synthase activity"/>
    <property type="evidence" value="ECO:0000318"/>
    <property type="project" value="GO_Central"/>
</dbReference>
<dbReference type="Proteomes" id="UP000009022">
    <property type="component" value="Unassembled WGS sequence"/>
</dbReference>
<dbReference type="FunFam" id="3.40.640.10:FF:000006">
    <property type="entry name" value="5-aminolevulinate synthase, mitochondrial"/>
    <property type="match status" value="1"/>
</dbReference>
<dbReference type="EC" id="2.3.1.37" evidence="6"/>
<keyword evidence="3 6" id="KW-0808">Transferase</keyword>
<keyword evidence="4 6" id="KW-0663">Pyridoxal phosphate</keyword>
<proteinExistence type="inferred from homology"/>
<dbReference type="OrthoDB" id="10263824at2759"/>
<evidence type="ECO:0000256" key="2">
    <source>
        <dbReference type="ARBA" id="ARBA00008392"/>
    </source>
</evidence>
<dbReference type="InParanoid" id="B3RUI1"/>
<accession>B3RUI1</accession>
<dbReference type="NCBIfam" id="TIGR01821">
    <property type="entry name" value="5aminolev_synth"/>
    <property type="match status" value="1"/>
</dbReference>
<evidence type="ECO:0000313" key="9">
    <source>
        <dbReference type="EMBL" id="EDV25337.1"/>
    </source>
</evidence>
<dbReference type="GO" id="GO:0006782">
    <property type="term" value="P:protoporphyrinogen IX biosynthetic process"/>
    <property type="evidence" value="ECO:0007669"/>
    <property type="project" value="UniProtKB-UniRule"/>
</dbReference>
<dbReference type="CTD" id="6753063"/>
<sequence>MTALKASKEKKPGDKLCFDKDAGDGFKRCPFLGHSSRTPFGIPYIKSAKIVDASNFNNQASAHMEEVYFSGEHSENSSRRQGFSNPNQRQSVDHEYKTTREPLFSYNQFFNDQIELKKKNHTYRIFKEINRSATTFPLAKCHLPDQTRDEITVWCSNDYLGLSRHPKVISAVTEALKCCGTGAGGTRNISGTNSLHRRLEAELAQWHRKDAGLLFNSCYLANETAISTLAQQLPNCEIFSDAGNHASIIQGIRLSKSPKFIFRHNDPEHLEELLSKSDRCKPKLVIFESVHSMTGDISPMKQLCDVAHKYGALTFIDEVHAIGLYGDTGAGIAEMEDIIDHVDFISGTLAKAAGNIGGYIVGDREAIDTLRSYCPGFIFTTSLPPATVAGCLTSVNILRGEEGKQLRSRLHSNVATLFNKLRAVNIPAVKTPSHIIPVHVGNAEECLRASNDLLLQHNVYVQSINYPTVPVGQEQLRVTTTPLHTEEMMDYLVDSIRSVWKQHNIPFLWSVCNKYDNCYCTDESATALCRYQTYIRSRYRPSNLAGASSISIPISA</sequence>
<organism evidence="9 10">
    <name type="scientific">Trichoplax adhaerens</name>
    <name type="common">Trichoplax reptans</name>
    <dbReference type="NCBI Taxonomy" id="10228"/>
    <lineage>
        <taxon>Eukaryota</taxon>
        <taxon>Metazoa</taxon>
        <taxon>Placozoa</taxon>
        <taxon>Uniplacotomia</taxon>
        <taxon>Trichoplacea</taxon>
        <taxon>Trichoplacidae</taxon>
        <taxon>Trichoplax</taxon>
    </lineage>
</organism>
<dbReference type="KEGG" id="tad:TRIADDRAFT_55298"/>
<dbReference type="eggNOG" id="KOG1360">
    <property type="taxonomic scope" value="Eukaryota"/>
</dbReference>
<evidence type="ECO:0000259" key="8">
    <source>
        <dbReference type="Pfam" id="PF00155"/>
    </source>
</evidence>
<keyword evidence="6" id="KW-0350">Heme biosynthesis</keyword>
<evidence type="ECO:0000256" key="4">
    <source>
        <dbReference type="ARBA" id="ARBA00022898"/>
    </source>
</evidence>
<dbReference type="InterPro" id="IPR004839">
    <property type="entry name" value="Aminotransferase_I/II_large"/>
</dbReference>
<dbReference type="Gene3D" id="3.90.1150.10">
    <property type="entry name" value="Aspartate Aminotransferase, domain 1"/>
    <property type="match status" value="1"/>
</dbReference>
<dbReference type="FunCoup" id="B3RUI1">
    <property type="interactions" value="712"/>
</dbReference>
<dbReference type="HOGENOM" id="CLU_015846_6_1_1"/>
<comment type="catalytic activity">
    <reaction evidence="6">
        <text>succinyl-CoA + glycine + H(+) = 5-aminolevulinate + CO2 + CoA</text>
        <dbReference type="Rhea" id="RHEA:12921"/>
        <dbReference type="ChEBI" id="CHEBI:15378"/>
        <dbReference type="ChEBI" id="CHEBI:16526"/>
        <dbReference type="ChEBI" id="CHEBI:57287"/>
        <dbReference type="ChEBI" id="CHEBI:57292"/>
        <dbReference type="ChEBI" id="CHEBI:57305"/>
        <dbReference type="ChEBI" id="CHEBI:356416"/>
        <dbReference type="EC" id="2.3.1.37"/>
    </reaction>
</comment>
<protein>
    <recommendedName>
        <fullName evidence="6">5-aminolevulinate synthase</fullName>
        <ecNumber evidence="6">2.3.1.37</ecNumber>
    </recommendedName>
    <alternativeName>
        <fullName evidence="6">5-aminolevulinic acid synthase</fullName>
    </alternativeName>
    <alternativeName>
        <fullName evidence="6">Delta-ALA synthase</fullName>
    </alternativeName>
    <alternativeName>
        <fullName evidence="6">Delta-aminolevulinate synthase</fullName>
    </alternativeName>
</protein>
<dbReference type="InterPro" id="IPR015424">
    <property type="entry name" value="PyrdxlP-dep_Trfase"/>
</dbReference>
<dbReference type="OMA" id="ARRCPIM"/>
<dbReference type="GO" id="GO:0005739">
    <property type="term" value="C:mitochondrion"/>
    <property type="evidence" value="ECO:0000318"/>
    <property type="project" value="GO_Central"/>
</dbReference>
<evidence type="ECO:0000313" key="10">
    <source>
        <dbReference type="Proteomes" id="UP000009022"/>
    </source>
</evidence>
<dbReference type="AlphaFoldDB" id="B3RUI1"/>
<comment type="similarity">
    <text evidence="2 6">Belongs to the class-II pyridoxal-phosphate-dependent aminotransferase family.</text>
</comment>
<gene>
    <name evidence="9" type="ORF">TRIADDRAFT_55298</name>
</gene>
<reference evidence="9 10" key="1">
    <citation type="journal article" date="2008" name="Nature">
        <title>The Trichoplax genome and the nature of placozoans.</title>
        <authorList>
            <person name="Srivastava M."/>
            <person name="Begovic E."/>
            <person name="Chapman J."/>
            <person name="Putnam N.H."/>
            <person name="Hellsten U."/>
            <person name="Kawashima T."/>
            <person name="Kuo A."/>
            <person name="Mitros T."/>
            <person name="Salamov A."/>
            <person name="Carpenter M.L."/>
            <person name="Signorovitch A.Y."/>
            <person name="Moreno M.A."/>
            <person name="Kamm K."/>
            <person name="Grimwood J."/>
            <person name="Schmutz J."/>
            <person name="Shapiro H."/>
            <person name="Grigoriev I.V."/>
            <person name="Buss L.W."/>
            <person name="Schierwater B."/>
            <person name="Dellaporta S.L."/>
            <person name="Rokhsar D.S."/>
        </authorList>
    </citation>
    <scope>NUCLEOTIDE SEQUENCE [LARGE SCALE GENOMIC DNA]</scope>
    <source>
        <strain evidence="9 10">Grell-BS-1999</strain>
    </source>
</reference>
<dbReference type="RefSeq" id="XP_002111370.1">
    <property type="nucleotide sequence ID" value="XM_002111334.1"/>
</dbReference>
<dbReference type="InterPro" id="IPR050087">
    <property type="entry name" value="AON_synthase_class-II"/>
</dbReference>
<dbReference type="STRING" id="10228.B3RUI1"/>
<dbReference type="InterPro" id="IPR015421">
    <property type="entry name" value="PyrdxlP-dep_Trfase_major"/>
</dbReference>
<feature type="region of interest" description="Disordered" evidence="7">
    <location>
        <begin position="70"/>
        <end position="94"/>
    </location>
</feature>
<dbReference type="EMBL" id="DS985244">
    <property type="protein sequence ID" value="EDV25337.1"/>
    <property type="molecule type" value="Genomic_DNA"/>
</dbReference>
<evidence type="ECO:0000256" key="7">
    <source>
        <dbReference type="SAM" id="MobiDB-lite"/>
    </source>
</evidence>